<dbReference type="InterPro" id="IPR002024">
    <property type="entry name" value="Bacterioferritin"/>
</dbReference>
<feature type="binding site" evidence="6">
    <location>
        <position position="100"/>
    </location>
    <ligand>
        <name>Fe cation</name>
        <dbReference type="ChEBI" id="CHEBI:24875"/>
        <label>2</label>
    </ligand>
</feature>
<proteinExistence type="inferred from homology"/>
<feature type="binding site" evidence="6">
    <location>
        <position position="133"/>
    </location>
    <ligand>
        <name>Fe cation</name>
        <dbReference type="ChEBI" id="CHEBI:24875"/>
        <label>2</label>
    </ligand>
</feature>
<comment type="catalytic activity">
    <reaction evidence="5">
        <text>4 Fe(2+) + O2 + 4 H(+) = 4 Fe(3+) + 2 H2O</text>
        <dbReference type="Rhea" id="RHEA:11148"/>
        <dbReference type="ChEBI" id="CHEBI:15377"/>
        <dbReference type="ChEBI" id="CHEBI:15378"/>
        <dbReference type="ChEBI" id="CHEBI:15379"/>
        <dbReference type="ChEBI" id="CHEBI:29033"/>
        <dbReference type="ChEBI" id="CHEBI:29034"/>
        <dbReference type="EC" id="1.16.3.1"/>
    </reaction>
</comment>
<reference evidence="8 9" key="1">
    <citation type="submission" date="2018-05" db="EMBL/GenBank/DDBJ databases">
        <title>A metagenomic window into the 2 km-deep terrestrial subsurface aquifer revealed taxonomically and functionally diverse microbial community comprising novel uncultured bacterial lineages.</title>
        <authorList>
            <person name="Kadnikov V.V."/>
            <person name="Mardanov A.V."/>
            <person name="Beletsky A.V."/>
            <person name="Banks D."/>
            <person name="Pimenov N.V."/>
            <person name="Frank Y.A."/>
            <person name="Karnachuk O.V."/>
            <person name="Ravin N.V."/>
        </authorList>
    </citation>
    <scope>NUCLEOTIDE SEQUENCE [LARGE SCALE GENOMIC DNA]</scope>
    <source>
        <strain evidence="8">BY5</strain>
    </source>
</reference>
<evidence type="ECO:0000256" key="5">
    <source>
        <dbReference type="PIRNR" id="PIRNR002560"/>
    </source>
</evidence>
<dbReference type="Proteomes" id="UP000252355">
    <property type="component" value="Unassembled WGS sequence"/>
</dbReference>
<dbReference type="PIRSF" id="PIRSF002560">
    <property type="entry name" value="Bacterioferritin"/>
    <property type="match status" value="1"/>
</dbReference>
<evidence type="ECO:0000256" key="2">
    <source>
        <dbReference type="ARBA" id="ARBA00022617"/>
    </source>
</evidence>
<dbReference type="PANTHER" id="PTHR30295:SF0">
    <property type="entry name" value="BACTERIOFERRITIN"/>
    <property type="match status" value="1"/>
</dbReference>
<evidence type="ECO:0000256" key="3">
    <source>
        <dbReference type="ARBA" id="ARBA00022723"/>
    </source>
</evidence>
<dbReference type="AlphaFoldDB" id="A0A367ZSI5"/>
<keyword evidence="1 5" id="KW-0409">Iron storage</keyword>
<comment type="caution">
    <text evidence="8">The sequence shown here is derived from an EMBL/GenBank/DDBJ whole genome shotgun (WGS) entry which is preliminary data.</text>
</comment>
<keyword evidence="2" id="KW-0349">Heme</keyword>
<feature type="binding site" description="axial binding residue" evidence="6">
    <location>
        <position position="58"/>
    </location>
    <ligand>
        <name>heme b</name>
        <dbReference type="ChEBI" id="CHEBI:60344"/>
        <note>ligand shared between dimeric partners</note>
    </ligand>
    <ligandPart>
        <name>Fe</name>
        <dbReference type="ChEBI" id="CHEBI:18248"/>
    </ligandPart>
</feature>
<feature type="binding site" evidence="6">
    <location>
        <position position="133"/>
    </location>
    <ligand>
        <name>Fe cation</name>
        <dbReference type="ChEBI" id="CHEBI:24875"/>
        <label>1</label>
    </ligand>
</feature>
<evidence type="ECO:0000259" key="7">
    <source>
        <dbReference type="PROSITE" id="PS50905"/>
    </source>
</evidence>
<feature type="binding site" evidence="6">
    <location>
        <position position="60"/>
    </location>
    <ligand>
        <name>Fe cation</name>
        <dbReference type="ChEBI" id="CHEBI:24875"/>
        <label>1</label>
    </ligand>
</feature>
<dbReference type="GO" id="GO:0005829">
    <property type="term" value="C:cytosol"/>
    <property type="evidence" value="ECO:0007669"/>
    <property type="project" value="TreeGrafter"/>
</dbReference>
<dbReference type="EC" id="1.16.3.1" evidence="5"/>
<sequence length="184" mass="20108">MAKTSRETMRKNVIEVLNKARAMELHAIHQYMNQHYNLDNADYGELAAKMKLIAIDEMRHAEAFAERIKEIGGEPTTEPAAQTVKAQPVEAIYPFDADLEDDTLAQYNAFLKICQENGDAISAKLFETIIDEEQIHFNYFDNVGGHLKKLGAAFLARIAGTPAEVGAVNPGFVGTQGGEPGGAA</sequence>
<dbReference type="EMBL" id="QOQW01000004">
    <property type="protein sequence ID" value="RCK80807.1"/>
    <property type="molecule type" value="Genomic_DNA"/>
</dbReference>
<dbReference type="InterPro" id="IPR008331">
    <property type="entry name" value="Ferritin_DPS_dom"/>
</dbReference>
<feature type="domain" description="Ferritin-like diiron" evidence="7">
    <location>
        <begin position="7"/>
        <end position="151"/>
    </location>
</feature>
<evidence type="ECO:0000313" key="8">
    <source>
        <dbReference type="EMBL" id="RCK80807.1"/>
    </source>
</evidence>
<evidence type="ECO:0000256" key="1">
    <source>
        <dbReference type="ARBA" id="ARBA00022434"/>
    </source>
</evidence>
<dbReference type="Gene3D" id="1.20.1260.10">
    <property type="match status" value="1"/>
</dbReference>
<feature type="binding site" evidence="6">
    <location>
        <position position="24"/>
    </location>
    <ligand>
        <name>Fe cation</name>
        <dbReference type="ChEBI" id="CHEBI:24875"/>
        <label>1</label>
    </ligand>
</feature>
<evidence type="ECO:0000256" key="6">
    <source>
        <dbReference type="PIRSR" id="PIRSR002560-1"/>
    </source>
</evidence>
<name>A0A367ZSI5_9BACT</name>
<gene>
    <name evidence="8" type="ORF">OZSIB_2695</name>
</gene>
<feature type="binding site" evidence="6">
    <location>
        <position position="57"/>
    </location>
    <ligand>
        <name>Fe cation</name>
        <dbReference type="ChEBI" id="CHEBI:24875"/>
        <label>2</label>
    </ligand>
</feature>
<dbReference type="PANTHER" id="PTHR30295">
    <property type="entry name" value="BACTERIOFERRITIN"/>
    <property type="match status" value="1"/>
</dbReference>
<comment type="function">
    <text evidence="5">Iron-storage protein, whose ferroxidase center binds Fe(2+), oxidizes it using dioxygen to Fe(3+), and participates in the subsequent Fe(3+) oxide mineral core formation within the central cavity of the BFR protein shell.</text>
</comment>
<organism evidence="8 9">
    <name type="scientific">Candidatus Ozemobacter sibiricus</name>
    <dbReference type="NCBI Taxonomy" id="2268124"/>
    <lineage>
        <taxon>Bacteria</taxon>
        <taxon>Candidatus Ozemobacteria</taxon>
        <taxon>Candidatus Ozemobacterales</taxon>
        <taxon>Candidatus Ozemobacteraceae</taxon>
        <taxon>Candidatus Ozemobacter</taxon>
    </lineage>
</organism>
<dbReference type="Pfam" id="PF00210">
    <property type="entry name" value="Ferritin"/>
    <property type="match status" value="1"/>
</dbReference>
<dbReference type="GO" id="GO:0020037">
    <property type="term" value="F:heme binding"/>
    <property type="evidence" value="ECO:0007669"/>
    <property type="project" value="TreeGrafter"/>
</dbReference>
<keyword evidence="4 5" id="KW-0408">Iron</keyword>
<dbReference type="GO" id="GO:0006879">
    <property type="term" value="P:intracellular iron ion homeostasis"/>
    <property type="evidence" value="ECO:0007669"/>
    <property type="project" value="UniProtKB-KW"/>
</dbReference>
<feature type="binding site" evidence="6">
    <location>
        <position position="136"/>
    </location>
    <ligand>
        <name>Fe cation</name>
        <dbReference type="ChEBI" id="CHEBI:24875"/>
        <label>2</label>
    </ligand>
</feature>
<dbReference type="InterPro" id="IPR009078">
    <property type="entry name" value="Ferritin-like_SF"/>
</dbReference>
<accession>A0A367ZSI5</accession>
<dbReference type="GO" id="GO:0006826">
    <property type="term" value="P:iron ion transport"/>
    <property type="evidence" value="ECO:0007669"/>
    <property type="project" value="InterPro"/>
</dbReference>
<keyword evidence="3 5" id="KW-0479">Metal-binding</keyword>
<dbReference type="InterPro" id="IPR012347">
    <property type="entry name" value="Ferritin-like"/>
</dbReference>
<dbReference type="PROSITE" id="PS50905">
    <property type="entry name" value="FERRITIN_LIKE"/>
    <property type="match status" value="1"/>
</dbReference>
<feature type="binding site" evidence="6">
    <location>
        <position position="57"/>
    </location>
    <ligand>
        <name>Fe cation</name>
        <dbReference type="ChEBI" id="CHEBI:24875"/>
        <label>1</label>
    </ligand>
</feature>
<comment type="similarity">
    <text evidence="5">Belongs to the bacterioferritin family.</text>
</comment>
<dbReference type="GO" id="GO:0008199">
    <property type="term" value="F:ferric iron binding"/>
    <property type="evidence" value="ECO:0007669"/>
    <property type="project" value="InterPro"/>
</dbReference>
<evidence type="ECO:0000256" key="4">
    <source>
        <dbReference type="ARBA" id="ARBA00023004"/>
    </source>
</evidence>
<evidence type="ECO:0000313" key="9">
    <source>
        <dbReference type="Proteomes" id="UP000252355"/>
    </source>
</evidence>
<dbReference type="GO" id="GO:0004322">
    <property type="term" value="F:ferroxidase activity"/>
    <property type="evidence" value="ECO:0007669"/>
    <property type="project" value="UniProtKB-EC"/>
</dbReference>
<dbReference type="InterPro" id="IPR009040">
    <property type="entry name" value="Ferritin-like_diiron"/>
</dbReference>
<protein>
    <recommendedName>
        <fullName evidence="5">Bacterioferritin</fullName>
        <ecNumber evidence="5">1.16.3.1</ecNumber>
    </recommendedName>
</protein>
<feature type="binding site" evidence="6">
    <location>
        <position position="56"/>
    </location>
    <ligand>
        <name>Fe cation</name>
        <dbReference type="ChEBI" id="CHEBI:24875"/>
        <label>3</label>
    </ligand>
</feature>
<dbReference type="PRINTS" id="PR00601">
    <property type="entry name" value="BACFERRITIN"/>
</dbReference>
<dbReference type="SUPFAM" id="SSF47240">
    <property type="entry name" value="Ferritin-like"/>
    <property type="match status" value="1"/>
</dbReference>